<dbReference type="Pfam" id="PF23299">
    <property type="entry name" value="DUF7081"/>
    <property type="match status" value="1"/>
</dbReference>
<comment type="caution">
    <text evidence="2">The sequence shown here is derived from an EMBL/GenBank/DDBJ whole genome shotgun (WGS) entry which is preliminary data.</text>
</comment>
<dbReference type="AlphaFoldDB" id="A0A6N2APR0"/>
<dbReference type="InterPro" id="IPR055508">
    <property type="entry name" value="DUF7081"/>
</dbReference>
<protein>
    <recommendedName>
        <fullName evidence="1">DUF7081 domain-containing protein</fullName>
    </recommendedName>
</protein>
<name>A0A6N2APR0_SOLCI</name>
<gene>
    <name evidence="2" type="ORF">EJD97_002701</name>
</gene>
<evidence type="ECO:0000259" key="1">
    <source>
        <dbReference type="Pfam" id="PF23299"/>
    </source>
</evidence>
<reference evidence="2" key="1">
    <citation type="submission" date="2019-05" db="EMBL/GenBank/DDBJ databases">
        <title>The de novo reference genome and transcriptome assemblies of the wild tomato species Solanum chilense.</title>
        <authorList>
            <person name="Stam R."/>
            <person name="Nosenko T."/>
            <person name="Hoerger A.C."/>
            <person name="Stephan W."/>
            <person name="Seidel M.A."/>
            <person name="Kuhn J.M.M."/>
            <person name="Haberer G."/>
            <person name="Tellier A."/>
        </authorList>
    </citation>
    <scope>NUCLEOTIDE SEQUENCE</scope>
    <source>
        <tissue evidence="2">Mature leaves</tissue>
    </source>
</reference>
<accession>A0A6N2APR0</accession>
<feature type="domain" description="DUF7081" evidence="1">
    <location>
        <begin position="32"/>
        <end position="104"/>
    </location>
</feature>
<sequence>MSTKEEVGESLELVVDNESSSTINETGLQLCPASEYEYGEVLPYAPMGWPNVSDKWGWRTHRRATNSGTFKDRYLYLPEHFKAPKDGKKTAFRSKTSVKKYLQS</sequence>
<evidence type="ECO:0000313" key="2">
    <source>
        <dbReference type="EMBL" id="TMW83161.1"/>
    </source>
</evidence>
<dbReference type="EMBL" id="RXGB01013357">
    <property type="protein sequence ID" value="TMW83161.1"/>
    <property type="molecule type" value="Genomic_DNA"/>
</dbReference>
<dbReference type="PANTHER" id="PTHR33345">
    <property type="entry name" value="ADAPTER PROTEIN, PUTATIVE-RELATED"/>
    <property type="match status" value="1"/>
</dbReference>
<dbReference type="PANTHER" id="PTHR33345:SF2">
    <property type="entry name" value="OBERON-LIKE PHD FINGER DOMAIN-CONTAINING PROTEIN"/>
    <property type="match status" value="1"/>
</dbReference>
<proteinExistence type="predicted"/>
<feature type="non-terminal residue" evidence="2">
    <location>
        <position position="104"/>
    </location>
</feature>
<organism evidence="2">
    <name type="scientific">Solanum chilense</name>
    <name type="common">Tomato</name>
    <name type="synonym">Lycopersicon chilense</name>
    <dbReference type="NCBI Taxonomy" id="4083"/>
    <lineage>
        <taxon>Eukaryota</taxon>
        <taxon>Viridiplantae</taxon>
        <taxon>Streptophyta</taxon>
        <taxon>Embryophyta</taxon>
        <taxon>Tracheophyta</taxon>
        <taxon>Spermatophyta</taxon>
        <taxon>Magnoliopsida</taxon>
        <taxon>eudicotyledons</taxon>
        <taxon>Gunneridae</taxon>
        <taxon>Pentapetalae</taxon>
        <taxon>asterids</taxon>
        <taxon>lamiids</taxon>
        <taxon>Solanales</taxon>
        <taxon>Solanaceae</taxon>
        <taxon>Solanoideae</taxon>
        <taxon>Solaneae</taxon>
        <taxon>Solanum</taxon>
        <taxon>Solanum subgen. Lycopersicon</taxon>
    </lineage>
</organism>